<dbReference type="NCBIfam" id="TIGR02983">
    <property type="entry name" value="SigE-fam_strep"/>
    <property type="match status" value="1"/>
</dbReference>
<dbReference type="InterPro" id="IPR014284">
    <property type="entry name" value="RNA_pol_sigma-70_dom"/>
</dbReference>
<evidence type="ECO:0000313" key="10">
    <source>
        <dbReference type="Proteomes" id="UP000675781"/>
    </source>
</evidence>
<keyword evidence="2" id="KW-0805">Transcription regulation</keyword>
<dbReference type="Gene3D" id="1.10.1740.10">
    <property type="match status" value="1"/>
</dbReference>
<gene>
    <name evidence="9" type="ORF">KDL01_23560</name>
</gene>
<dbReference type="Pfam" id="PF08281">
    <property type="entry name" value="Sigma70_r4_2"/>
    <property type="match status" value="1"/>
</dbReference>
<keyword evidence="3" id="KW-0731">Sigma factor</keyword>
<dbReference type="InterPro" id="IPR039425">
    <property type="entry name" value="RNA_pol_sigma-70-like"/>
</dbReference>
<evidence type="ECO:0000256" key="2">
    <source>
        <dbReference type="ARBA" id="ARBA00023015"/>
    </source>
</evidence>
<evidence type="ECO:0000256" key="3">
    <source>
        <dbReference type="ARBA" id="ARBA00023082"/>
    </source>
</evidence>
<dbReference type="CDD" id="cd06171">
    <property type="entry name" value="Sigma70_r4"/>
    <property type="match status" value="1"/>
</dbReference>
<evidence type="ECO:0000313" key="9">
    <source>
        <dbReference type="EMBL" id="MBR7836275.1"/>
    </source>
</evidence>
<dbReference type="InterPro" id="IPR013249">
    <property type="entry name" value="RNA_pol_sigma70_r4_t2"/>
</dbReference>
<dbReference type="SUPFAM" id="SSF88946">
    <property type="entry name" value="Sigma2 domain of RNA polymerase sigma factors"/>
    <property type="match status" value="1"/>
</dbReference>
<dbReference type="PANTHER" id="PTHR43133:SF50">
    <property type="entry name" value="ECF RNA POLYMERASE SIGMA FACTOR SIGM"/>
    <property type="match status" value="1"/>
</dbReference>
<feature type="region of interest" description="Disordered" evidence="6">
    <location>
        <begin position="86"/>
        <end position="107"/>
    </location>
</feature>
<keyword evidence="10" id="KW-1185">Reference proteome</keyword>
<dbReference type="Proteomes" id="UP000675781">
    <property type="component" value="Unassembled WGS sequence"/>
</dbReference>
<organism evidence="9 10">
    <name type="scientific">Actinospica durhamensis</name>
    <dbReference type="NCBI Taxonomy" id="1508375"/>
    <lineage>
        <taxon>Bacteria</taxon>
        <taxon>Bacillati</taxon>
        <taxon>Actinomycetota</taxon>
        <taxon>Actinomycetes</taxon>
        <taxon>Catenulisporales</taxon>
        <taxon>Actinospicaceae</taxon>
        <taxon>Actinospica</taxon>
    </lineage>
</organism>
<dbReference type="InterPro" id="IPR013325">
    <property type="entry name" value="RNA_pol_sigma_r2"/>
</dbReference>
<dbReference type="NCBIfam" id="TIGR02937">
    <property type="entry name" value="sigma70-ECF"/>
    <property type="match status" value="1"/>
</dbReference>
<evidence type="ECO:0000259" key="8">
    <source>
        <dbReference type="Pfam" id="PF08281"/>
    </source>
</evidence>
<dbReference type="EMBL" id="JAGSOG010000133">
    <property type="protein sequence ID" value="MBR7836275.1"/>
    <property type="molecule type" value="Genomic_DNA"/>
</dbReference>
<feature type="domain" description="RNA polymerase sigma-70 region 2" evidence="7">
    <location>
        <begin position="11"/>
        <end position="76"/>
    </location>
</feature>
<dbReference type="GO" id="GO:0006352">
    <property type="term" value="P:DNA-templated transcription initiation"/>
    <property type="evidence" value="ECO:0007669"/>
    <property type="project" value="InterPro"/>
</dbReference>
<evidence type="ECO:0000259" key="7">
    <source>
        <dbReference type="Pfam" id="PF04542"/>
    </source>
</evidence>
<dbReference type="SUPFAM" id="SSF88659">
    <property type="entry name" value="Sigma3 and sigma4 domains of RNA polymerase sigma factors"/>
    <property type="match status" value="1"/>
</dbReference>
<name>A0A941ERS0_9ACTN</name>
<evidence type="ECO:0000256" key="4">
    <source>
        <dbReference type="ARBA" id="ARBA00023125"/>
    </source>
</evidence>
<protein>
    <submittedName>
        <fullName evidence="9">SigE family RNA polymerase sigma factor</fullName>
    </submittedName>
</protein>
<reference evidence="9" key="1">
    <citation type="submission" date="2021-04" db="EMBL/GenBank/DDBJ databases">
        <title>Genome based classification of Actinospica acidithermotolerans sp. nov., an actinobacterium isolated from an Indonesian hot spring.</title>
        <authorList>
            <person name="Kusuma A.B."/>
            <person name="Putra K.E."/>
            <person name="Nafisah S."/>
            <person name="Loh J."/>
            <person name="Nouioui I."/>
            <person name="Goodfellow M."/>
        </authorList>
    </citation>
    <scope>NUCLEOTIDE SEQUENCE</scope>
    <source>
        <strain evidence="9">CSCA 57</strain>
    </source>
</reference>
<proteinExistence type="inferred from homology"/>
<dbReference type="InterPro" id="IPR013324">
    <property type="entry name" value="RNA_pol_sigma_r3/r4-like"/>
</dbReference>
<dbReference type="InterPro" id="IPR036388">
    <property type="entry name" value="WH-like_DNA-bd_sf"/>
</dbReference>
<evidence type="ECO:0000256" key="6">
    <source>
        <dbReference type="SAM" id="MobiDB-lite"/>
    </source>
</evidence>
<keyword evidence="5" id="KW-0804">Transcription</keyword>
<dbReference type="GO" id="GO:0003677">
    <property type="term" value="F:DNA binding"/>
    <property type="evidence" value="ECO:0007669"/>
    <property type="project" value="UniProtKB-KW"/>
</dbReference>
<dbReference type="Pfam" id="PF04542">
    <property type="entry name" value="Sigma70_r2"/>
    <property type="match status" value="1"/>
</dbReference>
<comment type="similarity">
    <text evidence="1">Belongs to the sigma-70 factor family. ECF subfamily.</text>
</comment>
<evidence type="ECO:0000256" key="5">
    <source>
        <dbReference type="ARBA" id="ARBA00023163"/>
    </source>
</evidence>
<accession>A0A941ERS0</accession>
<dbReference type="InterPro" id="IPR007627">
    <property type="entry name" value="RNA_pol_sigma70_r2"/>
</dbReference>
<dbReference type="InterPro" id="IPR014325">
    <property type="entry name" value="RNA_pol_sigma-E_actinobac"/>
</dbReference>
<keyword evidence="4" id="KW-0238">DNA-binding</keyword>
<dbReference type="PANTHER" id="PTHR43133">
    <property type="entry name" value="RNA POLYMERASE ECF-TYPE SIGMA FACTO"/>
    <property type="match status" value="1"/>
</dbReference>
<dbReference type="RefSeq" id="WP_212530756.1">
    <property type="nucleotide sequence ID" value="NZ_JAGSOG010000133.1"/>
</dbReference>
<comment type="caution">
    <text evidence="9">The sequence shown here is derived from an EMBL/GenBank/DDBJ whole genome shotgun (WGS) entry which is preliminary data.</text>
</comment>
<dbReference type="Gene3D" id="1.10.10.10">
    <property type="entry name" value="Winged helix-like DNA-binding domain superfamily/Winged helix DNA-binding domain"/>
    <property type="match status" value="1"/>
</dbReference>
<evidence type="ECO:0000256" key="1">
    <source>
        <dbReference type="ARBA" id="ARBA00010641"/>
    </source>
</evidence>
<feature type="domain" description="RNA polymerase sigma factor 70 region 4 type 2" evidence="8">
    <location>
        <begin position="112"/>
        <end position="160"/>
    </location>
</feature>
<dbReference type="AlphaFoldDB" id="A0A941ERS0"/>
<dbReference type="GO" id="GO:0016987">
    <property type="term" value="F:sigma factor activity"/>
    <property type="evidence" value="ECO:0007669"/>
    <property type="project" value="UniProtKB-KW"/>
</dbReference>
<sequence>MTDTEYAAFVAANWDRYLRVAYLLTGTEHAAEELLQDTLVKLYSRWRRVSAIGDPNAYVRRMLANGNVSRWRRSRREHLVDVAPEAGSAAAGRAGGGADGRQEPGGRDHAVDLRRALMRLPAGQRAVAVLRHFEDLSEKQVAEVLGCSVGTVKSQNAKALAGLRQHLDAYFEETRSLL</sequence>